<dbReference type="CDD" id="cd14849">
    <property type="entry name" value="DD-dipeptidase_VanXYc"/>
    <property type="match status" value="1"/>
</dbReference>
<sequence length="241" mass="26846">MRGGIHSGLLVLVNAEHPIRGAERPVLAPALPGSEVLLDARAAAMLTGLVSRLRAAGEIVPVSGWRSMREQQEIWDSSLRENGEDFTRKYVALPGCSEHQTGLAIDLALRAEEIDFIRPAFPYNGVCGQFRALAADYGFIERYEAGKERVTGIAAEPWHFRYVGRPHARLMRERGLCLEEYVELLRTFHYPGRLLEARGEAYEAEIGFAGARDSFALPDAPYQVSGNNVDGYIYTLWRKPA</sequence>
<protein>
    <submittedName>
        <fullName evidence="2">M15 family metallopeptidase</fullName>
    </submittedName>
</protein>
<proteinExistence type="predicted"/>
<organism evidence="2 3">
    <name type="scientific">Candidatus Scatomorpha intestinigallinarum</name>
    <dbReference type="NCBI Taxonomy" id="2840923"/>
    <lineage>
        <taxon>Bacteria</taxon>
        <taxon>Bacillati</taxon>
        <taxon>Bacillota</taxon>
        <taxon>Clostridia</taxon>
        <taxon>Eubacteriales</taxon>
        <taxon>Candidatus Scatomorpha</taxon>
    </lineage>
</organism>
<reference evidence="2" key="2">
    <citation type="journal article" date="2021" name="PeerJ">
        <title>Extensive microbial diversity within the chicken gut microbiome revealed by metagenomics and culture.</title>
        <authorList>
            <person name="Gilroy R."/>
            <person name="Ravi A."/>
            <person name="Getino M."/>
            <person name="Pursley I."/>
            <person name="Horton D.L."/>
            <person name="Alikhan N.F."/>
            <person name="Baker D."/>
            <person name="Gharbi K."/>
            <person name="Hall N."/>
            <person name="Watson M."/>
            <person name="Adriaenssens E.M."/>
            <person name="Foster-Nyarko E."/>
            <person name="Jarju S."/>
            <person name="Secka A."/>
            <person name="Antonio M."/>
            <person name="Oren A."/>
            <person name="Chaudhuri R.R."/>
            <person name="La Ragione R."/>
            <person name="Hildebrand F."/>
            <person name="Pallen M.J."/>
        </authorList>
    </citation>
    <scope>NUCLEOTIDE SEQUENCE</scope>
    <source>
        <strain evidence="2">ChiGjej3B3-7149</strain>
    </source>
</reference>
<dbReference type="AlphaFoldDB" id="A0A9D1IZR3"/>
<comment type="caution">
    <text evidence="2">The sequence shown here is derived from an EMBL/GenBank/DDBJ whole genome shotgun (WGS) entry which is preliminary data.</text>
</comment>
<dbReference type="GO" id="GO:0006508">
    <property type="term" value="P:proteolysis"/>
    <property type="evidence" value="ECO:0007669"/>
    <property type="project" value="InterPro"/>
</dbReference>
<dbReference type="InterPro" id="IPR052179">
    <property type="entry name" value="DD-CPase-like"/>
</dbReference>
<dbReference type="Pfam" id="PF02557">
    <property type="entry name" value="VanY"/>
    <property type="match status" value="1"/>
</dbReference>
<dbReference type="Proteomes" id="UP000824238">
    <property type="component" value="Unassembled WGS sequence"/>
</dbReference>
<name>A0A9D1IZR3_9FIRM</name>
<dbReference type="InterPro" id="IPR003709">
    <property type="entry name" value="VanY-like_core_dom"/>
</dbReference>
<dbReference type="PANTHER" id="PTHR34385:SF1">
    <property type="entry name" value="PEPTIDOGLYCAN L-ALANYL-D-GLUTAMATE ENDOPEPTIDASE CWLK"/>
    <property type="match status" value="1"/>
</dbReference>
<evidence type="ECO:0000313" key="3">
    <source>
        <dbReference type="Proteomes" id="UP000824238"/>
    </source>
</evidence>
<dbReference type="Gene3D" id="3.30.1380.10">
    <property type="match status" value="1"/>
</dbReference>
<dbReference type="GO" id="GO:0008233">
    <property type="term" value="F:peptidase activity"/>
    <property type="evidence" value="ECO:0007669"/>
    <property type="project" value="InterPro"/>
</dbReference>
<accession>A0A9D1IZR3</accession>
<dbReference type="Gene3D" id="3.30.200.180">
    <property type="match status" value="1"/>
</dbReference>
<dbReference type="EMBL" id="DVHH01000230">
    <property type="protein sequence ID" value="HIR55836.1"/>
    <property type="molecule type" value="Genomic_DNA"/>
</dbReference>
<dbReference type="SUPFAM" id="SSF55166">
    <property type="entry name" value="Hedgehog/DD-peptidase"/>
    <property type="match status" value="1"/>
</dbReference>
<evidence type="ECO:0000259" key="1">
    <source>
        <dbReference type="Pfam" id="PF02557"/>
    </source>
</evidence>
<gene>
    <name evidence="2" type="ORF">IAD36_09615</name>
</gene>
<dbReference type="PANTHER" id="PTHR34385">
    <property type="entry name" value="D-ALANYL-D-ALANINE CARBOXYPEPTIDASE"/>
    <property type="match status" value="1"/>
</dbReference>
<dbReference type="InterPro" id="IPR009045">
    <property type="entry name" value="Zn_M74/Hedgehog-like"/>
</dbReference>
<feature type="domain" description="D-alanyl-D-alanine carboxypeptidase-like core" evidence="1">
    <location>
        <begin position="38"/>
        <end position="164"/>
    </location>
</feature>
<evidence type="ECO:0000313" key="2">
    <source>
        <dbReference type="EMBL" id="HIR55836.1"/>
    </source>
</evidence>
<reference evidence="2" key="1">
    <citation type="submission" date="2020-10" db="EMBL/GenBank/DDBJ databases">
        <authorList>
            <person name="Gilroy R."/>
        </authorList>
    </citation>
    <scope>NUCLEOTIDE SEQUENCE</scope>
    <source>
        <strain evidence="2">ChiGjej3B3-7149</strain>
    </source>
</reference>